<evidence type="ECO:0000313" key="1">
    <source>
        <dbReference type="EMBL" id="MDP2565757.1"/>
    </source>
</evidence>
<dbReference type="EMBL" id="JAUYVT010000014">
    <property type="protein sequence ID" value="MDP2565757.1"/>
    <property type="molecule type" value="Genomic_DNA"/>
</dbReference>
<proteinExistence type="predicted"/>
<dbReference type="RefSeq" id="WP_305472481.1">
    <property type="nucleotide sequence ID" value="NZ_JAUYVT010000014.1"/>
</dbReference>
<protein>
    <submittedName>
        <fullName evidence="1">Uncharacterized protein</fullName>
    </submittedName>
</protein>
<accession>A0ABT9FG45</accession>
<gene>
    <name evidence="1" type="ORF">Q8W34_14015</name>
</gene>
<reference evidence="1" key="1">
    <citation type="submission" date="2023-07" db="EMBL/GenBank/DDBJ databases">
        <title>Genome content predicts the carbon catabolic preferences of heterotrophic bacteria.</title>
        <authorList>
            <person name="Gralka M."/>
        </authorList>
    </citation>
    <scope>NUCLEOTIDE SEQUENCE</scope>
    <source>
        <strain evidence="1">4G09</strain>
    </source>
</reference>
<name>A0ABT9FG45_9GAMM</name>
<dbReference type="Proteomes" id="UP001177212">
    <property type="component" value="Unassembled WGS sequence"/>
</dbReference>
<keyword evidence="2" id="KW-1185">Reference proteome</keyword>
<evidence type="ECO:0000313" key="2">
    <source>
        <dbReference type="Proteomes" id="UP001177212"/>
    </source>
</evidence>
<comment type="caution">
    <text evidence="1">The sequence shown here is derived from an EMBL/GenBank/DDBJ whole genome shotgun (WGS) entry which is preliminary data.</text>
</comment>
<organism evidence="1 2">
    <name type="scientific">Pseudoalteromonas marina</name>
    <dbReference type="NCBI Taxonomy" id="267375"/>
    <lineage>
        <taxon>Bacteria</taxon>
        <taxon>Pseudomonadati</taxon>
        <taxon>Pseudomonadota</taxon>
        <taxon>Gammaproteobacteria</taxon>
        <taxon>Alteromonadales</taxon>
        <taxon>Pseudoalteromonadaceae</taxon>
        <taxon>Pseudoalteromonas</taxon>
    </lineage>
</organism>
<sequence>MQEWFCKGFSKDAWSYIRTSFWGEKTIAHKCGLSTKELKSTIQNSRDSQYLNNLLYVAGARIAESHGELFVQPDYTDCPGSIRLVSGNTPIDTLITLCDDFTCGGDICEYDTYRVFELSQNKYVVIHHDGHTHIIEINQSWKHFDKVEELLIKQTENLQTDGKFTQLSIAILAQFLRDCAEISNPYGHLDLIKKLNNIAPFLVSE</sequence>